<feature type="transmembrane region" description="Helical" evidence="5">
    <location>
        <begin position="445"/>
        <end position="464"/>
    </location>
</feature>
<dbReference type="SUPFAM" id="SSF103473">
    <property type="entry name" value="MFS general substrate transporter"/>
    <property type="match status" value="1"/>
</dbReference>
<dbReference type="Gene3D" id="1.20.1250.20">
    <property type="entry name" value="MFS general substrate transporter like domains"/>
    <property type="match status" value="1"/>
</dbReference>
<accession>A0AAJ0FMG6</accession>
<sequence>MAFGFLGKLRKKSPLNNVATMDVDKESQRSCSSMKTIASSSTVVQVPSAPKIDIFRGDKVAQDAHDYEKSMSMRYAFRHWLLFLIAASNMAAPLFNESYETSLFPNLFSYECLKEVYGTKSPNGSEYTISALRQASIPIAAACCRLGGLWLAPWAIHCWGSWGYTGSNYLGIALLFTFTGARFVSIAVRDPLAVVIVLQVPMGIAWGLYQGLTLPYISDTTPLKLRGPATAMLNVFWLVGQLVSFSVLWGSKEIEGEDQCVSLLTTPWFFLIPLLFTAAFVFPSPPISVRKGKEHEANCFYEVAIRDPAFCADGARAVIRAVDEYEKQTSESTGILSCFRGTNLRRTEITVVISVMQQLLGAPIIFYSVKLLQIYGLSQKGAIAVYVAITAMGILSTIFSMILMTGVGRRTMWLWGMAAEFACLVSIGTLSLFSADGAGNFKRVVYFISILFAGFYNFTIGPIGHTIVAEIPATRLRVVTTAIARSPCVVISVVLLLLGENLFESKLFGWEFCALAALSWAGLAALGFVWAWFRLPETKDRSNAETAVLFASKVPAWKWRKTVV</sequence>
<dbReference type="PANTHER" id="PTHR48022">
    <property type="entry name" value="PLASTIDIC GLUCOSE TRANSPORTER 4"/>
    <property type="match status" value="1"/>
</dbReference>
<reference evidence="6" key="1">
    <citation type="submission" date="2023-06" db="EMBL/GenBank/DDBJ databases">
        <title>Conoideocrella luteorostrata (Hypocreales: Clavicipitaceae), a potential biocontrol fungus for elongate hemlock scale in United States Christmas tree production areas.</title>
        <authorList>
            <person name="Barrett H."/>
            <person name="Lovett B."/>
            <person name="Macias A.M."/>
            <person name="Stajich J.E."/>
            <person name="Kasson M.T."/>
        </authorList>
    </citation>
    <scope>NUCLEOTIDE SEQUENCE</scope>
    <source>
        <strain evidence="6">ARSEF 14590</strain>
    </source>
</reference>
<comment type="subcellular location">
    <subcellularLocation>
        <location evidence="1">Membrane</location>
        <topology evidence="1">Multi-pass membrane protein</topology>
    </subcellularLocation>
</comment>
<dbReference type="Pfam" id="PF00083">
    <property type="entry name" value="Sugar_tr"/>
    <property type="match status" value="1"/>
</dbReference>
<keyword evidence="2 5" id="KW-0812">Transmembrane</keyword>
<evidence type="ECO:0000256" key="2">
    <source>
        <dbReference type="ARBA" id="ARBA00022692"/>
    </source>
</evidence>
<feature type="transmembrane region" description="Helical" evidence="5">
    <location>
        <begin position="381"/>
        <end position="406"/>
    </location>
</feature>
<gene>
    <name evidence="6" type="ORF">QQS21_012341</name>
</gene>
<dbReference type="GO" id="GO:0005351">
    <property type="term" value="F:carbohydrate:proton symporter activity"/>
    <property type="evidence" value="ECO:0007669"/>
    <property type="project" value="TreeGrafter"/>
</dbReference>
<organism evidence="6 7">
    <name type="scientific">Conoideocrella luteorostrata</name>
    <dbReference type="NCBI Taxonomy" id="1105319"/>
    <lineage>
        <taxon>Eukaryota</taxon>
        <taxon>Fungi</taxon>
        <taxon>Dikarya</taxon>
        <taxon>Ascomycota</taxon>
        <taxon>Pezizomycotina</taxon>
        <taxon>Sordariomycetes</taxon>
        <taxon>Hypocreomycetidae</taxon>
        <taxon>Hypocreales</taxon>
        <taxon>Clavicipitaceae</taxon>
        <taxon>Conoideocrella</taxon>
    </lineage>
</organism>
<keyword evidence="7" id="KW-1185">Reference proteome</keyword>
<feature type="transmembrane region" description="Helical" evidence="5">
    <location>
        <begin position="261"/>
        <end position="282"/>
    </location>
</feature>
<feature type="transmembrane region" description="Helical" evidence="5">
    <location>
        <begin position="476"/>
        <end position="498"/>
    </location>
</feature>
<dbReference type="AlphaFoldDB" id="A0AAJ0FMG6"/>
<name>A0AAJ0FMG6_9HYPO</name>
<feature type="transmembrane region" description="Helical" evidence="5">
    <location>
        <begin position="349"/>
        <end position="369"/>
    </location>
</feature>
<evidence type="ECO:0000256" key="5">
    <source>
        <dbReference type="SAM" id="Phobius"/>
    </source>
</evidence>
<comment type="caution">
    <text evidence="6">The sequence shown here is derived from an EMBL/GenBank/DDBJ whole genome shotgun (WGS) entry which is preliminary data.</text>
</comment>
<keyword evidence="3 5" id="KW-1133">Transmembrane helix</keyword>
<evidence type="ECO:0000313" key="7">
    <source>
        <dbReference type="Proteomes" id="UP001251528"/>
    </source>
</evidence>
<evidence type="ECO:0000256" key="1">
    <source>
        <dbReference type="ARBA" id="ARBA00004141"/>
    </source>
</evidence>
<dbReference type="InterPro" id="IPR005828">
    <property type="entry name" value="MFS_sugar_transport-like"/>
</dbReference>
<evidence type="ECO:0000256" key="4">
    <source>
        <dbReference type="ARBA" id="ARBA00023136"/>
    </source>
</evidence>
<evidence type="ECO:0008006" key="8">
    <source>
        <dbReference type="Google" id="ProtNLM"/>
    </source>
</evidence>
<feature type="transmembrane region" description="Helical" evidence="5">
    <location>
        <begin position="229"/>
        <end position="249"/>
    </location>
</feature>
<protein>
    <recommendedName>
        <fullName evidence="8">Major facilitator superfamily (MFS) profile domain-containing protein</fullName>
    </recommendedName>
</protein>
<dbReference type="GO" id="GO:0016020">
    <property type="term" value="C:membrane"/>
    <property type="evidence" value="ECO:0007669"/>
    <property type="project" value="UniProtKB-SubCell"/>
</dbReference>
<feature type="transmembrane region" description="Helical" evidence="5">
    <location>
        <begin position="169"/>
        <end position="185"/>
    </location>
</feature>
<feature type="transmembrane region" description="Helical" evidence="5">
    <location>
        <begin position="412"/>
        <end position="433"/>
    </location>
</feature>
<feature type="transmembrane region" description="Helical" evidence="5">
    <location>
        <begin position="192"/>
        <end position="209"/>
    </location>
</feature>
<proteinExistence type="predicted"/>
<dbReference type="InterPro" id="IPR036259">
    <property type="entry name" value="MFS_trans_sf"/>
</dbReference>
<dbReference type="EMBL" id="JASWJB010000512">
    <property type="protein sequence ID" value="KAK2589976.1"/>
    <property type="molecule type" value="Genomic_DNA"/>
</dbReference>
<dbReference type="InterPro" id="IPR050360">
    <property type="entry name" value="MFS_Sugar_Transporters"/>
</dbReference>
<keyword evidence="4 5" id="KW-0472">Membrane</keyword>
<feature type="transmembrane region" description="Helical" evidence="5">
    <location>
        <begin position="510"/>
        <end position="533"/>
    </location>
</feature>
<dbReference type="Proteomes" id="UP001251528">
    <property type="component" value="Unassembled WGS sequence"/>
</dbReference>
<dbReference type="PANTHER" id="PTHR48022:SF41">
    <property type="entry name" value="MAJOR FACILITATOR SUPERFAMILY (MFS) PROFILE DOMAIN-CONTAINING PROTEIN"/>
    <property type="match status" value="1"/>
</dbReference>
<evidence type="ECO:0000313" key="6">
    <source>
        <dbReference type="EMBL" id="KAK2589976.1"/>
    </source>
</evidence>
<evidence type="ECO:0000256" key="3">
    <source>
        <dbReference type="ARBA" id="ARBA00022989"/>
    </source>
</evidence>
<feature type="transmembrane region" description="Helical" evidence="5">
    <location>
        <begin position="75"/>
        <end position="95"/>
    </location>
</feature>